<dbReference type="Pfam" id="PF23023">
    <property type="entry name" value="Anti-Pycsar_Apyc1"/>
    <property type="match status" value="1"/>
</dbReference>
<dbReference type="CDD" id="cd07713">
    <property type="entry name" value="DHPS-like_MBL-fold"/>
    <property type="match status" value="1"/>
</dbReference>
<feature type="transmembrane region" description="Helical" evidence="1">
    <location>
        <begin position="6"/>
        <end position="27"/>
    </location>
</feature>
<dbReference type="SUPFAM" id="SSF56281">
    <property type="entry name" value="Metallo-hydrolase/oxidoreductase"/>
    <property type="match status" value="1"/>
</dbReference>
<reference evidence="2" key="1">
    <citation type="submission" date="2019-08" db="EMBL/GenBank/DDBJ databases">
        <title>Genomic characterization of a novel candidate phylum (ARYD3) from a high temperature, high salinity tertiary oil reservoir in north central Oklahoma, USA.</title>
        <authorList>
            <person name="Youssef N.H."/>
            <person name="Yadav A."/>
            <person name="Elshahed M.S."/>
        </authorList>
    </citation>
    <scope>NUCLEOTIDE SEQUENCE [LARGE SCALE GENOMIC DNA]</scope>
    <source>
        <strain evidence="2">ARYD3</strain>
    </source>
</reference>
<keyword evidence="1" id="KW-0472">Membrane</keyword>
<dbReference type="Gene3D" id="3.60.15.10">
    <property type="entry name" value="Ribonuclease Z/Hydroxyacylglutathione hydrolase-like"/>
    <property type="match status" value="1"/>
</dbReference>
<organism evidence="2 3">
    <name type="scientific">Candidatus Mcinerneyibacterium aminivorans</name>
    <dbReference type="NCBI Taxonomy" id="2703815"/>
    <lineage>
        <taxon>Bacteria</taxon>
        <taxon>Candidatus Macinerneyibacteriota</taxon>
        <taxon>Candidatus Mcinerneyibacteria</taxon>
        <taxon>Candidatus Mcinerneyibacteriales</taxon>
        <taxon>Candidatus Mcinerneyibacteriaceae</taxon>
        <taxon>Candidatus Mcinerneyibacterium</taxon>
    </lineage>
</organism>
<dbReference type="Proteomes" id="UP000324143">
    <property type="component" value="Unassembled WGS sequence"/>
</dbReference>
<dbReference type="InterPro" id="IPR052926">
    <property type="entry name" value="Metallo-beta-lactamase_dom"/>
</dbReference>
<keyword evidence="1" id="KW-1133">Transmembrane helix</keyword>
<evidence type="ECO:0000313" key="3">
    <source>
        <dbReference type="Proteomes" id="UP000324143"/>
    </source>
</evidence>
<name>A0A5D0M9T6_9BACT</name>
<comment type="caution">
    <text evidence="2">The sequence shown here is derived from an EMBL/GenBank/DDBJ whole genome shotgun (WGS) entry which is preliminary data.</text>
</comment>
<protein>
    <submittedName>
        <fullName evidence="2">MBL fold metallo-hydrolase</fullName>
    </submittedName>
</protein>
<accession>A0A5D0M9T6</accession>
<proteinExistence type="predicted"/>
<dbReference type="InterPro" id="IPR041712">
    <property type="entry name" value="DHPS-like_MBL-fold"/>
</dbReference>
<dbReference type="GO" id="GO:0016787">
    <property type="term" value="F:hydrolase activity"/>
    <property type="evidence" value="ECO:0007669"/>
    <property type="project" value="UniProtKB-KW"/>
</dbReference>
<sequence length="330" mass="37858">MKNFRISPGWWPVLILFSPILLPWILGKYMKYKKNKKEIAKENRRKIAEARNLDLEESEKIELQVIVEWKTKKGFRGDAAVSYLFTADDKNMLFDIGHGKDTKAFLNNFKKLKIKSGNIDGLTISHLHRDHMGGMKSFQENTVVLPEELRSKKKITCFLPSEAKTKYCKKDTIKYEKVLLSKFATTGPLERAMFIFEKTAEQALIMKLKNKGLVVFTGCGHPTIQVILDMVKAIFDEPIYAVGGGLHFPVKSGRIKLKGIDLQRIIGTGFPIWKKLNDRDLNRTIDYINDINPKKIFLSAHDTDDYALEKFKESLNSNVEILEAGEKYII</sequence>
<gene>
    <name evidence="2" type="ORF">FXF47_09085</name>
</gene>
<dbReference type="InterPro" id="IPR036866">
    <property type="entry name" value="RibonucZ/Hydroxyglut_hydro"/>
</dbReference>
<keyword evidence="1" id="KW-0812">Transmembrane</keyword>
<evidence type="ECO:0000256" key="1">
    <source>
        <dbReference type="SAM" id="Phobius"/>
    </source>
</evidence>
<dbReference type="PANTHER" id="PTHR13754">
    <property type="entry name" value="METALLO-BETA-LACTAMASE SUPERFAMILY PROTEIN"/>
    <property type="match status" value="1"/>
</dbReference>
<dbReference type="EMBL" id="VSIX01000134">
    <property type="protein sequence ID" value="TYB30467.1"/>
    <property type="molecule type" value="Genomic_DNA"/>
</dbReference>
<dbReference type="AlphaFoldDB" id="A0A5D0M9T6"/>
<evidence type="ECO:0000313" key="2">
    <source>
        <dbReference type="EMBL" id="TYB30467.1"/>
    </source>
</evidence>
<keyword evidence="3" id="KW-1185">Reference proteome</keyword>
<dbReference type="PANTHER" id="PTHR13754:SF13">
    <property type="entry name" value="METALLO-BETA-LACTAMASE SUPERFAMILY PROTEIN (AFU_ORTHOLOGUE AFUA_3G07630)"/>
    <property type="match status" value="1"/>
</dbReference>
<dbReference type="GO" id="GO:0016740">
    <property type="term" value="F:transferase activity"/>
    <property type="evidence" value="ECO:0007669"/>
    <property type="project" value="TreeGrafter"/>
</dbReference>